<dbReference type="EMBL" id="GGEC01075092">
    <property type="protein sequence ID" value="MBX55576.1"/>
    <property type="molecule type" value="Transcribed_RNA"/>
</dbReference>
<feature type="compositionally biased region" description="Basic and acidic residues" evidence="1">
    <location>
        <begin position="1"/>
        <end position="11"/>
    </location>
</feature>
<feature type="region of interest" description="Disordered" evidence="1">
    <location>
        <begin position="1"/>
        <end position="27"/>
    </location>
</feature>
<evidence type="ECO:0000313" key="2">
    <source>
        <dbReference type="EMBL" id="MBX55576.1"/>
    </source>
</evidence>
<sequence length="27" mass="3286">MQRQAHDRPEKVISASFKSHKNHFLHR</sequence>
<evidence type="ECO:0000256" key="1">
    <source>
        <dbReference type="SAM" id="MobiDB-lite"/>
    </source>
</evidence>
<accession>A0A2P2PLG7</accession>
<protein>
    <submittedName>
        <fullName evidence="2">Uncharacterized protein</fullName>
    </submittedName>
</protein>
<name>A0A2P2PLG7_RHIMU</name>
<organism evidence="2">
    <name type="scientific">Rhizophora mucronata</name>
    <name type="common">Asiatic mangrove</name>
    <dbReference type="NCBI Taxonomy" id="61149"/>
    <lineage>
        <taxon>Eukaryota</taxon>
        <taxon>Viridiplantae</taxon>
        <taxon>Streptophyta</taxon>
        <taxon>Embryophyta</taxon>
        <taxon>Tracheophyta</taxon>
        <taxon>Spermatophyta</taxon>
        <taxon>Magnoliopsida</taxon>
        <taxon>eudicotyledons</taxon>
        <taxon>Gunneridae</taxon>
        <taxon>Pentapetalae</taxon>
        <taxon>rosids</taxon>
        <taxon>fabids</taxon>
        <taxon>Malpighiales</taxon>
        <taxon>Rhizophoraceae</taxon>
        <taxon>Rhizophora</taxon>
    </lineage>
</organism>
<dbReference type="AlphaFoldDB" id="A0A2P2PLG7"/>
<feature type="compositionally biased region" description="Basic residues" evidence="1">
    <location>
        <begin position="18"/>
        <end position="27"/>
    </location>
</feature>
<reference evidence="2" key="1">
    <citation type="submission" date="2018-02" db="EMBL/GenBank/DDBJ databases">
        <title>Rhizophora mucronata_Transcriptome.</title>
        <authorList>
            <person name="Meera S.P."/>
            <person name="Sreeshan A."/>
            <person name="Augustine A."/>
        </authorList>
    </citation>
    <scope>NUCLEOTIDE SEQUENCE</scope>
    <source>
        <tissue evidence="2">Leaf</tissue>
    </source>
</reference>
<proteinExistence type="predicted"/>